<dbReference type="PRINTS" id="PR00039">
    <property type="entry name" value="HTHLYSR"/>
</dbReference>
<dbReference type="Pfam" id="PF03466">
    <property type="entry name" value="LysR_substrate"/>
    <property type="match status" value="1"/>
</dbReference>
<feature type="domain" description="HTH lysR-type" evidence="5">
    <location>
        <begin position="12"/>
        <end position="69"/>
    </location>
</feature>
<evidence type="ECO:0000256" key="1">
    <source>
        <dbReference type="ARBA" id="ARBA00009437"/>
    </source>
</evidence>
<comment type="similarity">
    <text evidence="1">Belongs to the LysR transcriptional regulatory family.</text>
</comment>
<dbReference type="RefSeq" id="WP_237978163.1">
    <property type="nucleotide sequence ID" value="NZ_JAKNCT010000003.1"/>
</dbReference>
<accession>A0ABS9MPI3</accession>
<dbReference type="InterPro" id="IPR050176">
    <property type="entry name" value="LTTR"/>
</dbReference>
<dbReference type="InterPro" id="IPR036388">
    <property type="entry name" value="WH-like_DNA-bd_sf"/>
</dbReference>
<evidence type="ECO:0000313" key="6">
    <source>
        <dbReference type="EMBL" id="MCG5030509.1"/>
    </source>
</evidence>
<gene>
    <name evidence="6" type="ORF">MAF45_03495</name>
</gene>
<dbReference type="Gene3D" id="1.10.10.10">
    <property type="entry name" value="Winged helix-like DNA-binding domain superfamily/Winged helix DNA-binding domain"/>
    <property type="match status" value="1"/>
</dbReference>
<evidence type="ECO:0000256" key="3">
    <source>
        <dbReference type="ARBA" id="ARBA00023125"/>
    </source>
</evidence>
<dbReference type="Pfam" id="PF00126">
    <property type="entry name" value="HTH_1"/>
    <property type="match status" value="1"/>
</dbReference>
<evidence type="ECO:0000313" key="7">
    <source>
        <dbReference type="Proteomes" id="UP001297600"/>
    </source>
</evidence>
<keyword evidence="4" id="KW-0804">Transcription</keyword>
<reference evidence="6 7" key="1">
    <citation type="submission" date="2022-02" db="EMBL/GenBank/DDBJ databases">
        <title>Mesosutterella porci, a novel member of the family Sutterellaceae from pig feces.</title>
        <authorList>
            <person name="Wylensek D."/>
            <person name="Clavel T."/>
        </authorList>
    </citation>
    <scope>NUCLEOTIDE SEQUENCE [LARGE SCALE GENOMIC DNA]</scope>
    <source>
        <strain evidence="7">oilRF-744-wt-GAM-9</strain>
    </source>
</reference>
<dbReference type="PROSITE" id="PS50931">
    <property type="entry name" value="HTH_LYSR"/>
    <property type="match status" value="1"/>
</dbReference>
<dbReference type="PANTHER" id="PTHR30579">
    <property type="entry name" value="TRANSCRIPTIONAL REGULATOR"/>
    <property type="match status" value="1"/>
</dbReference>
<name>A0ABS9MPI3_9BURK</name>
<dbReference type="InterPro" id="IPR036390">
    <property type="entry name" value="WH_DNA-bd_sf"/>
</dbReference>
<organism evidence="6 7">
    <name type="scientific">Mesosutterella porci</name>
    <dbReference type="NCBI Taxonomy" id="2915351"/>
    <lineage>
        <taxon>Bacteria</taxon>
        <taxon>Pseudomonadati</taxon>
        <taxon>Pseudomonadota</taxon>
        <taxon>Betaproteobacteria</taxon>
        <taxon>Burkholderiales</taxon>
        <taxon>Sutterellaceae</taxon>
        <taxon>Mesosutterella</taxon>
    </lineage>
</organism>
<dbReference type="SUPFAM" id="SSF46785">
    <property type="entry name" value="Winged helix' DNA-binding domain"/>
    <property type="match status" value="1"/>
</dbReference>
<keyword evidence="2" id="KW-0805">Transcription regulation</keyword>
<keyword evidence="3" id="KW-0238">DNA-binding</keyword>
<dbReference type="InterPro" id="IPR005119">
    <property type="entry name" value="LysR_subst-bd"/>
</dbReference>
<evidence type="ECO:0000256" key="2">
    <source>
        <dbReference type="ARBA" id="ARBA00023015"/>
    </source>
</evidence>
<sequence length="327" mass="36015">MGSSAAPDCETVLMRSAETFLAVCRTRSFHEAAAELGVTQSAVSQKIALLESALSVELFDRTTRPLTVTSEAKLLRSSLEGARKKLGEAILAIQEENSKLPDINFGMIESFTQTMGADLLVSLRGRTHRTIFRQGASDYLMHMLRRREIETVVVLDNFQRGDECMCEPIMDEPMVAVMPASFAAGSPWTLQRLSRCGLPVLSSPRDTGIGLHIAAAMDAAGVDLPEQYGIDNKAVVLSLVERGFGWCLTFPLGLLGHRMDWSRFCIKLVNEPGTTRHIVGLAMRSNPSSALKLIAENCRRLLVPKVGQIERIWPELRGRIRIHPGSD</sequence>
<dbReference type="InterPro" id="IPR000847">
    <property type="entry name" value="LysR_HTH_N"/>
</dbReference>
<comment type="caution">
    <text evidence="6">The sequence shown here is derived from an EMBL/GenBank/DDBJ whole genome shotgun (WGS) entry which is preliminary data.</text>
</comment>
<dbReference type="Gene3D" id="3.40.190.10">
    <property type="entry name" value="Periplasmic binding protein-like II"/>
    <property type="match status" value="2"/>
</dbReference>
<evidence type="ECO:0000256" key="4">
    <source>
        <dbReference type="ARBA" id="ARBA00023163"/>
    </source>
</evidence>
<dbReference type="Proteomes" id="UP001297600">
    <property type="component" value="Unassembled WGS sequence"/>
</dbReference>
<keyword evidence="7" id="KW-1185">Reference proteome</keyword>
<proteinExistence type="inferred from homology"/>
<protein>
    <submittedName>
        <fullName evidence="6">LysR family transcriptional regulator</fullName>
    </submittedName>
</protein>
<dbReference type="EMBL" id="JAKNCT010000003">
    <property type="protein sequence ID" value="MCG5030509.1"/>
    <property type="molecule type" value="Genomic_DNA"/>
</dbReference>
<dbReference type="CDD" id="cd05466">
    <property type="entry name" value="PBP2_LTTR_substrate"/>
    <property type="match status" value="1"/>
</dbReference>
<evidence type="ECO:0000259" key="5">
    <source>
        <dbReference type="PROSITE" id="PS50931"/>
    </source>
</evidence>
<dbReference type="SUPFAM" id="SSF53850">
    <property type="entry name" value="Periplasmic binding protein-like II"/>
    <property type="match status" value="1"/>
</dbReference>